<dbReference type="Gene3D" id="3.40.50.300">
    <property type="entry name" value="P-loop containing nucleotide triphosphate hydrolases"/>
    <property type="match status" value="1"/>
</dbReference>
<evidence type="ECO:0000256" key="3">
    <source>
        <dbReference type="ARBA" id="ARBA00023012"/>
    </source>
</evidence>
<evidence type="ECO:0000256" key="8">
    <source>
        <dbReference type="PROSITE-ProRule" id="PRU00169"/>
    </source>
</evidence>
<dbReference type="Pfam" id="PF25601">
    <property type="entry name" value="AAA_lid_14"/>
    <property type="match status" value="1"/>
</dbReference>
<dbReference type="InterPro" id="IPR003593">
    <property type="entry name" value="AAA+_ATPase"/>
</dbReference>
<sequence length="470" mass="50757">MFFARDSRSMSQFSIARRTGGPTRLLICDPDPAVRATVRAALARRDSLDMIEAADVAGALALLPRCTSALVGTVDPEDAVRRIRASGFVGTLVVALSESSVTDAVAAMRAGADDVVQKPLVVEEVMDRLLAATPARRPERRRRAARPLPRGGDFCGLYGRSTAMQAVYAQIERLAASRAAVFVTGESGTGKDLVAAAVHAASSRRDAPFVALNCAVIPAELMEVALFGREDAGAMDRAQSGTLHLDEITQMEPACQARLMHFVETGRFSPVGEVAEREADVRLVCATSRDPLEEVRAGRLREDLYYRLAVLPLALPPLRARGDDVLLLAETFLARFAGEEGRPMPRFTPEVVEALRTRRFPGNVRELQNLMRQVVILSEGGTIPPGLLAEPAAPEADTPGRSPEVFIQGWSEGHAWHGRVEPLAVIERRAIEAAIAAFDGNISLAAAALDLSPSTLYRKKLAWGERTRLS</sequence>
<gene>
    <name evidence="11" type="ORF">XFLAVUS301_48450</name>
</gene>
<dbReference type="GO" id="GO:0043565">
    <property type="term" value="F:sequence-specific DNA binding"/>
    <property type="evidence" value="ECO:0007669"/>
    <property type="project" value="InterPro"/>
</dbReference>
<evidence type="ECO:0000259" key="10">
    <source>
        <dbReference type="PROSITE" id="PS50110"/>
    </source>
</evidence>
<dbReference type="SUPFAM" id="SSF52540">
    <property type="entry name" value="P-loop containing nucleoside triphosphate hydrolases"/>
    <property type="match status" value="1"/>
</dbReference>
<dbReference type="InterPro" id="IPR011006">
    <property type="entry name" value="CheY-like_superfamily"/>
</dbReference>
<name>A0A9W6FM78_XANFL</name>
<dbReference type="GO" id="GO:0005524">
    <property type="term" value="F:ATP binding"/>
    <property type="evidence" value="ECO:0007669"/>
    <property type="project" value="UniProtKB-KW"/>
</dbReference>
<keyword evidence="3" id="KW-0902">Two-component regulatory system</keyword>
<protein>
    <submittedName>
        <fullName evidence="11">Sigma-54-dependent Fis family transcriptional regulator</fullName>
    </submittedName>
</protein>
<dbReference type="SUPFAM" id="SSF52172">
    <property type="entry name" value="CheY-like"/>
    <property type="match status" value="1"/>
</dbReference>
<dbReference type="InterPro" id="IPR025944">
    <property type="entry name" value="Sigma_54_int_dom_CS"/>
</dbReference>
<feature type="domain" description="Response regulatory" evidence="10">
    <location>
        <begin position="24"/>
        <end position="133"/>
    </location>
</feature>
<dbReference type="InterPro" id="IPR058031">
    <property type="entry name" value="AAA_lid_NorR"/>
</dbReference>
<evidence type="ECO:0000259" key="9">
    <source>
        <dbReference type="PROSITE" id="PS50045"/>
    </source>
</evidence>
<dbReference type="GO" id="GO:0000160">
    <property type="term" value="P:phosphorelay signal transduction system"/>
    <property type="evidence" value="ECO:0007669"/>
    <property type="project" value="UniProtKB-KW"/>
</dbReference>
<dbReference type="AlphaFoldDB" id="A0A9W6FM78"/>
<dbReference type="PANTHER" id="PTHR32071:SF117">
    <property type="entry name" value="PTS-DEPENDENT DIHYDROXYACETONE KINASE OPERON REGULATORY PROTEIN-RELATED"/>
    <property type="match status" value="1"/>
</dbReference>
<dbReference type="InterPro" id="IPR025662">
    <property type="entry name" value="Sigma_54_int_dom_ATP-bd_1"/>
</dbReference>
<dbReference type="CDD" id="cd00009">
    <property type="entry name" value="AAA"/>
    <property type="match status" value="1"/>
</dbReference>
<dbReference type="FunFam" id="3.40.50.300:FF:000006">
    <property type="entry name" value="DNA-binding transcriptional regulator NtrC"/>
    <property type="match status" value="1"/>
</dbReference>
<dbReference type="PANTHER" id="PTHR32071">
    <property type="entry name" value="TRANSCRIPTIONAL REGULATORY PROTEIN"/>
    <property type="match status" value="1"/>
</dbReference>
<dbReference type="InterPro" id="IPR002197">
    <property type="entry name" value="HTH_Fis"/>
</dbReference>
<organism evidence="11 12">
    <name type="scientific">Xanthobacter flavus</name>
    <dbReference type="NCBI Taxonomy" id="281"/>
    <lineage>
        <taxon>Bacteria</taxon>
        <taxon>Pseudomonadati</taxon>
        <taxon>Pseudomonadota</taxon>
        <taxon>Alphaproteobacteria</taxon>
        <taxon>Hyphomicrobiales</taxon>
        <taxon>Xanthobacteraceae</taxon>
        <taxon>Xanthobacter</taxon>
    </lineage>
</organism>
<dbReference type="Gene3D" id="1.10.10.60">
    <property type="entry name" value="Homeodomain-like"/>
    <property type="match status" value="1"/>
</dbReference>
<keyword evidence="7" id="KW-0804">Transcription</keyword>
<keyword evidence="6" id="KW-0010">Activator</keyword>
<proteinExistence type="predicted"/>
<evidence type="ECO:0000313" key="11">
    <source>
        <dbReference type="EMBL" id="GLI25171.1"/>
    </source>
</evidence>
<dbReference type="GO" id="GO:0006355">
    <property type="term" value="P:regulation of DNA-templated transcription"/>
    <property type="evidence" value="ECO:0007669"/>
    <property type="project" value="InterPro"/>
</dbReference>
<dbReference type="SUPFAM" id="SSF46689">
    <property type="entry name" value="Homeodomain-like"/>
    <property type="match status" value="1"/>
</dbReference>
<evidence type="ECO:0000256" key="2">
    <source>
        <dbReference type="ARBA" id="ARBA00022840"/>
    </source>
</evidence>
<evidence type="ECO:0000256" key="5">
    <source>
        <dbReference type="ARBA" id="ARBA00023125"/>
    </source>
</evidence>
<evidence type="ECO:0000256" key="4">
    <source>
        <dbReference type="ARBA" id="ARBA00023015"/>
    </source>
</evidence>
<keyword evidence="2" id="KW-0067">ATP-binding</keyword>
<evidence type="ECO:0000313" key="12">
    <source>
        <dbReference type="Proteomes" id="UP001144397"/>
    </source>
</evidence>
<dbReference type="InterPro" id="IPR009057">
    <property type="entry name" value="Homeodomain-like_sf"/>
</dbReference>
<keyword evidence="4" id="KW-0805">Transcription regulation</keyword>
<dbReference type="Proteomes" id="UP001144397">
    <property type="component" value="Unassembled WGS sequence"/>
</dbReference>
<dbReference type="InterPro" id="IPR027417">
    <property type="entry name" value="P-loop_NTPase"/>
</dbReference>
<dbReference type="SMART" id="SM00382">
    <property type="entry name" value="AAA"/>
    <property type="match status" value="1"/>
</dbReference>
<keyword evidence="1" id="KW-0547">Nucleotide-binding</keyword>
<dbReference type="Gene3D" id="3.40.50.2300">
    <property type="match status" value="1"/>
</dbReference>
<accession>A0A9W6FM78</accession>
<dbReference type="PROSITE" id="PS00675">
    <property type="entry name" value="SIGMA54_INTERACT_1"/>
    <property type="match status" value="1"/>
</dbReference>
<keyword evidence="5" id="KW-0238">DNA-binding</keyword>
<evidence type="ECO:0000256" key="6">
    <source>
        <dbReference type="ARBA" id="ARBA00023159"/>
    </source>
</evidence>
<dbReference type="Gene3D" id="1.10.8.60">
    <property type="match status" value="1"/>
</dbReference>
<reference evidence="11" key="1">
    <citation type="submission" date="2022-12" db="EMBL/GenBank/DDBJ databases">
        <title>Reference genome sequencing for broad-spectrum identification of bacterial and archaeal isolates by mass spectrometry.</title>
        <authorList>
            <person name="Sekiguchi Y."/>
            <person name="Tourlousse D.M."/>
        </authorList>
    </citation>
    <scope>NUCLEOTIDE SEQUENCE</scope>
    <source>
        <strain evidence="11">301</strain>
    </source>
</reference>
<feature type="domain" description="Sigma-54 factor interaction" evidence="9">
    <location>
        <begin position="157"/>
        <end position="376"/>
    </location>
</feature>
<dbReference type="InterPro" id="IPR002078">
    <property type="entry name" value="Sigma_54_int"/>
</dbReference>
<dbReference type="InterPro" id="IPR001789">
    <property type="entry name" value="Sig_transdc_resp-reg_receiver"/>
</dbReference>
<dbReference type="Pfam" id="PF02954">
    <property type="entry name" value="HTH_8"/>
    <property type="match status" value="1"/>
</dbReference>
<dbReference type="EMBL" id="BSDO01000012">
    <property type="protein sequence ID" value="GLI25171.1"/>
    <property type="molecule type" value="Genomic_DNA"/>
</dbReference>
<evidence type="ECO:0000256" key="7">
    <source>
        <dbReference type="ARBA" id="ARBA00023163"/>
    </source>
</evidence>
<dbReference type="SMART" id="SM00448">
    <property type="entry name" value="REC"/>
    <property type="match status" value="1"/>
</dbReference>
<dbReference type="Pfam" id="PF00158">
    <property type="entry name" value="Sigma54_activat"/>
    <property type="match status" value="1"/>
</dbReference>
<dbReference type="PROSITE" id="PS50110">
    <property type="entry name" value="RESPONSE_REGULATORY"/>
    <property type="match status" value="1"/>
</dbReference>
<comment type="caution">
    <text evidence="8">Lacks conserved residue(s) required for the propagation of feature annotation.</text>
</comment>
<comment type="caution">
    <text evidence="11">The sequence shown here is derived from an EMBL/GenBank/DDBJ whole genome shotgun (WGS) entry which is preliminary data.</text>
</comment>
<dbReference type="PROSITE" id="PS50045">
    <property type="entry name" value="SIGMA54_INTERACT_4"/>
    <property type="match status" value="1"/>
</dbReference>
<dbReference type="PROSITE" id="PS00688">
    <property type="entry name" value="SIGMA54_INTERACT_3"/>
    <property type="match status" value="1"/>
</dbReference>
<evidence type="ECO:0000256" key="1">
    <source>
        <dbReference type="ARBA" id="ARBA00022741"/>
    </source>
</evidence>